<comment type="caution">
    <text evidence="9">The sequence shown here is derived from an EMBL/GenBank/DDBJ whole genome shotgun (WGS) entry which is preliminary data.</text>
</comment>
<gene>
    <name evidence="9" type="ORF">CMN54_15170</name>
</gene>
<accession>A0A2D6YNK8</accession>
<keyword evidence="6" id="KW-0653">Protein transport</keyword>
<evidence type="ECO:0000256" key="6">
    <source>
        <dbReference type="RuleBase" id="RU004057"/>
    </source>
</evidence>
<evidence type="ECO:0000256" key="7">
    <source>
        <dbReference type="SAM" id="Phobius"/>
    </source>
</evidence>
<comment type="similarity">
    <text evidence="6">Belongs to the exbB/tolQ family.</text>
</comment>
<evidence type="ECO:0000256" key="2">
    <source>
        <dbReference type="ARBA" id="ARBA00022475"/>
    </source>
</evidence>
<evidence type="ECO:0000313" key="9">
    <source>
        <dbReference type="EMBL" id="MAH64749.1"/>
    </source>
</evidence>
<protein>
    <recommendedName>
        <fullName evidence="8">MotA/TolQ/ExbB proton channel domain-containing protein</fullName>
    </recommendedName>
</protein>
<dbReference type="InterPro" id="IPR002898">
    <property type="entry name" value="MotA_ExbB_proton_chnl"/>
</dbReference>
<evidence type="ECO:0000259" key="8">
    <source>
        <dbReference type="Pfam" id="PF01618"/>
    </source>
</evidence>
<feature type="domain" description="MotA/TolQ/ExbB proton channel" evidence="8">
    <location>
        <begin position="85"/>
        <end position="152"/>
    </location>
</feature>
<keyword evidence="3 7" id="KW-0812">Transmembrane</keyword>
<evidence type="ECO:0000256" key="5">
    <source>
        <dbReference type="ARBA" id="ARBA00023136"/>
    </source>
</evidence>
<dbReference type="AlphaFoldDB" id="A0A2D6YNK8"/>
<evidence type="ECO:0000256" key="1">
    <source>
        <dbReference type="ARBA" id="ARBA00004651"/>
    </source>
</evidence>
<keyword evidence="5 7" id="KW-0472">Membrane</keyword>
<name>A0A2D6YNK8_9DELT</name>
<keyword evidence="6" id="KW-0813">Transport</keyword>
<evidence type="ECO:0000256" key="4">
    <source>
        <dbReference type="ARBA" id="ARBA00022989"/>
    </source>
</evidence>
<dbReference type="GO" id="GO:0015031">
    <property type="term" value="P:protein transport"/>
    <property type="evidence" value="ECO:0007669"/>
    <property type="project" value="UniProtKB-KW"/>
</dbReference>
<feature type="transmembrane region" description="Helical" evidence="7">
    <location>
        <begin position="121"/>
        <end position="144"/>
    </location>
</feature>
<dbReference type="Proteomes" id="UP000226525">
    <property type="component" value="Unassembled WGS sequence"/>
</dbReference>
<comment type="subcellular location">
    <subcellularLocation>
        <location evidence="1">Cell membrane</location>
        <topology evidence="1">Multi-pass membrane protein</topology>
    </subcellularLocation>
    <subcellularLocation>
        <location evidence="6">Membrane</location>
        <topology evidence="6">Multi-pass membrane protein</topology>
    </subcellularLocation>
</comment>
<feature type="transmembrane region" description="Helical" evidence="7">
    <location>
        <begin position="33"/>
        <end position="52"/>
    </location>
</feature>
<proteinExistence type="inferred from homology"/>
<sequence>MMVIAHLLGFVLIFIACTFDFMHLALMPEKIQYVLDIPSLIIVVLPTIYYAISVHGWKSYGNSWKALLGSVKNIDKGQLEPTRLCLRDLGNLSLIWGILGTFVGAILMLREMESVLSQGSLFPAVAISLITLFYGIILYMLCVVSKSRIERRLVE</sequence>
<keyword evidence="4 7" id="KW-1133">Transmembrane helix</keyword>
<evidence type="ECO:0000313" key="10">
    <source>
        <dbReference type="Proteomes" id="UP000226525"/>
    </source>
</evidence>
<dbReference type="Pfam" id="PF01618">
    <property type="entry name" value="MotA_ExbB"/>
    <property type="match status" value="1"/>
</dbReference>
<evidence type="ECO:0000256" key="3">
    <source>
        <dbReference type="ARBA" id="ARBA00022692"/>
    </source>
</evidence>
<dbReference type="EMBL" id="NZEX01000186">
    <property type="protein sequence ID" value="MAH64749.1"/>
    <property type="molecule type" value="Genomic_DNA"/>
</dbReference>
<organism evidence="9 10">
    <name type="scientific">SAR324 cluster bacterium</name>
    <dbReference type="NCBI Taxonomy" id="2024889"/>
    <lineage>
        <taxon>Bacteria</taxon>
        <taxon>Deltaproteobacteria</taxon>
        <taxon>SAR324 cluster</taxon>
    </lineage>
</organism>
<reference evidence="10" key="1">
    <citation type="submission" date="2017-09" db="EMBL/GenBank/DDBJ databases">
        <title>The Reconstruction of 2,631 Draft Metagenome-Assembled Genomes from the Global Oceans.</title>
        <authorList>
            <person name="Tully B.J."/>
            <person name="Graham E.D."/>
            <person name="Heidelberg J.F."/>
        </authorList>
    </citation>
    <scope>NUCLEOTIDE SEQUENCE [LARGE SCALE GENOMIC DNA]</scope>
</reference>
<dbReference type="GO" id="GO:0005886">
    <property type="term" value="C:plasma membrane"/>
    <property type="evidence" value="ECO:0007669"/>
    <property type="project" value="UniProtKB-SubCell"/>
</dbReference>
<feature type="transmembrane region" description="Helical" evidence="7">
    <location>
        <begin position="7"/>
        <end position="27"/>
    </location>
</feature>
<feature type="transmembrane region" description="Helical" evidence="7">
    <location>
        <begin position="89"/>
        <end position="109"/>
    </location>
</feature>
<keyword evidence="2" id="KW-1003">Cell membrane</keyword>